<feature type="region of interest" description="Disordered" evidence="1">
    <location>
        <begin position="1"/>
        <end position="20"/>
    </location>
</feature>
<name>E6TMT9_MYCSR</name>
<dbReference type="InterPro" id="IPR024384">
    <property type="entry name" value="DUF2742"/>
</dbReference>
<dbReference type="Pfam" id="PF10888">
    <property type="entry name" value="DUF2742"/>
    <property type="match status" value="1"/>
</dbReference>
<proteinExistence type="predicted"/>
<dbReference type="AlphaFoldDB" id="E6TMT9"/>
<reference evidence="2 3" key="1">
    <citation type="journal article" date="2011" name="Stand. Genomic Sci.">
        <title>Complete genome sequence of Mycobacterium sp. strain (Spyr1) and reclassification to Mycobacterium gilvum Spyr1.</title>
        <authorList>
            <person name="Kallimanis A."/>
            <person name="Karabika E."/>
            <person name="Mavromatis K."/>
            <person name="Lapidus A."/>
            <person name="Labutti K.M."/>
            <person name="Liolios K."/>
            <person name="Ivanova N."/>
            <person name="Goodwin L."/>
            <person name="Woyke T."/>
            <person name="Velentzas A.D."/>
            <person name="Perisynakis A."/>
            <person name="Ouzounis C.C."/>
            <person name="Kyrpides N.C."/>
            <person name="Koukkou A.I."/>
            <person name="Drainas C."/>
        </authorList>
    </citation>
    <scope>NUCLEOTIDE SEQUENCE [LARGE SCALE GENOMIC DNA]</scope>
    <source>
        <strain evidence="3">DSM 45189 / LMG 24558 / Spyr1</strain>
    </source>
</reference>
<dbReference type="HOGENOM" id="CLU_157627_0_0_11"/>
<dbReference type="KEGG" id="msp:Mspyr1_04740"/>
<keyword evidence="3" id="KW-1185">Reference proteome</keyword>
<protein>
    <recommendedName>
        <fullName evidence="4">DUF2742 domain-containing protein</fullName>
    </recommendedName>
</protein>
<evidence type="ECO:0000256" key="1">
    <source>
        <dbReference type="SAM" id="MobiDB-lite"/>
    </source>
</evidence>
<evidence type="ECO:0000313" key="3">
    <source>
        <dbReference type="Proteomes" id="UP000008916"/>
    </source>
</evidence>
<dbReference type="Proteomes" id="UP000008916">
    <property type="component" value="Chromosome"/>
</dbReference>
<organism evidence="2 3">
    <name type="scientific">Mycolicibacterium gilvum (strain DSM 45189 / LMG 24558 / Spyr1)</name>
    <name type="common">Mycobacterium gilvum</name>
    <dbReference type="NCBI Taxonomy" id="278137"/>
    <lineage>
        <taxon>Bacteria</taxon>
        <taxon>Bacillati</taxon>
        <taxon>Actinomycetota</taxon>
        <taxon>Actinomycetes</taxon>
        <taxon>Mycobacteriales</taxon>
        <taxon>Mycobacteriaceae</taxon>
        <taxon>Mycolicibacterium</taxon>
    </lineage>
</organism>
<sequence length="118" mass="13114">MTDKKIVDARADNGAGTPASSQEVSWWAVHQFVSALVHQVKNATLPWAGTPAWRDLDDDDPRKLIALAVAGEHWALRVEIGQERRAQAAEDVWAGADWSAESQKMLRRRGIDEIRKAS</sequence>
<evidence type="ECO:0008006" key="4">
    <source>
        <dbReference type="Google" id="ProtNLM"/>
    </source>
</evidence>
<dbReference type="EMBL" id="CP002385">
    <property type="protein sequence ID" value="ADT97185.1"/>
    <property type="molecule type" value="Genomic_DNA"/>
</dbReference>
<evidence type="ECO:0000313" key="2">
    <source>
        <dbReference type="EMBL" id="ADT97185.1"/>
    </source>
</evidence>
<feature type="compositionally biased region" description="Basic and acidic residues" evidence="1">
    <location>
        <begin position="1"/>
        <end position="11"/>
    </location>
</feature>
<gene>
    <name evidence="2" type="ordered locus">Mspyr1_04740</name>
</gene>
<accession>E6TMT9</accession>
<dbReference type="RefSeq" id="WP_013470496.1">
    <property type="nucleotide sequence ID" value="NC_014814.1"/>
</dbReference>